<feature type="region of interest" description="Disordered" evidence="1">
    <location>
        <begin position="434"/>
        <end position="473"/>
    </location>
</feature>
<dbReference type="Pfam" id="PF13519">
    <property type="entry name" value="VWA_2"/>
    <property type="match status" value="1"/>
</dbReference>
<dbReference type="EMBL" id="BMNZ01000002">
    <property type="protein sequence ID" value="GGM87714.1"/>
    <property type="molecule type" value="Genomic_DNA"/>
</dbReference>
<dbReference type="SMART" id="SM00327">
    <property type="entry name" value="VWA"/>
    <property type="match status" value="1"/>
</dbReference>
<accession>A0ABQ2HRF4</accession>
<evidence type="ECO:0000259" key="2">
    <source>
        <dbReference type="SMART" id="SM00327"/>
    </source>
</evidence>
<proteinExistence type="predicted"/>
<name>A0ABQ2HRF4_9MICO</name>
<evidence type="ECO:0000313" key="3">
    <source>
        <dbReference type="EMBL" id="GGM87714.1"/>
    </source>
</evidence>
<keyword evidence="4" id="KW-1185">Reference proteome</keyword>
<sequence length="686" mass="75436">MHGRFRYTPWHGGPDPLAPPFDVRSALDEVGQDVLAGGSLREALRELMRRGMDGRRGLDDLADRVRRLREAARRRGDLGGTLDQVRAMLDQALAEERDTLAGESGDDARLAEMDLATIPDDVAGAVRALGDYAWHSPEAQQTFEQIQQMLQREVVGAQFEGLKQALSGNDPQAMQAVKDMLADLNQLLAAHARGEDTEDQFRDFMDKHGDLFPEQPGSVDELIDALARRQAAADRLMASLTPEQREQLGQLMSDALGDPDLASQMAQLSDNLRALRPGLDRRSPVQQGQGEPMGYGDAVGAVAELADLEQLGEQLGQGYFGATLDDVDVERLEQYLGADAARDMEALRQLERELERQGYVSRGDDGLRLTPRAVRRLGETALKRVFERVEAAGRGDHDDRAAGQADELTGLSRQWEFGDELPIDTVRTVSNALQRNARGRGTGHSTTSGLPPTPSSAHFLTGPGDPAFRRRAPAPGSGGVELLVEDFEVAETERRAVAAVALCVDMSFSMMQEGRWGPMKQTALALSHLVQTRFRHDALQIIGFNLTARKLTPTELTEAEPEWVQGTNLQHALMLASRHLRRHPDAEPVVLVVTDGEPTAHIEIDGRPTFHWPATQQTVRATVAQVDELRRSGAQLNIFMLGDDPGLARFVDAVARRAGGRVFTPDIARLGEYVVADYLRTRRGRR</sequence>
<reference evidence="4" key="1">
    <citation type="journal article" date="2019" name="Int. J. Syst. Evol. Microbiol.">
        <title>The Global Catalogue of Microorganisms (GCM) 10K type strain sequencing project: providing services to taxonomists for standard genome sequencing and annotation.</title>
        <authorList>
            <consortium name="The Broad Institute Genomics Platform"/>
            <consortium name="The Broad Institute Genome Sequencing Center for Infectious Disease"/>
            <person name="Wu L."/>
            <person name="Ma J."/>
        </authorList>
    </citation>
    <scope>NUCLEOTIDE SEQUENCE [LARGE SCALE GENOMIC DNA]</scope>
    <source>
        <strain evidence="4">JCM 1365</strain>
    </source>
</reference>
<protein>
    <recommendedName>
        <fullName evidence="2">VWFA domain-containing protein</fullName>
    </recommendedName>
</protein>
<evidence type="ECO:0000313" key="4">
    <source>
        <dbReference type="Proteomes" id="UP000623461"/>
    </source>
</evidence>
<dbReference type="Gene3D" id="3.40.50.410">
    <property type="entry name" value="von Willebrand factor, type A domain"/>
    <property type="match status" value="1"/>
</dbReference>
<comment type="caution">
    <text evidence="3">The sequence shown here is derived from an EMBL/GenBank/DDBJ whole genome shotgun (WGS) entry which is preliminary data.</text>
</comment>
<dbReference type="Proteomes" id="UP000623461">
    <property type="component" value="Unassembled WGS sequence"/>
</dbReference>
<dbReference type="InterPro" id="IPR036465">
    <property type="entry name" value="vWFA_dom_sf"/>
</dbReference>
<dbReference type="InterPro" id="IPR002035">
    <property type="entry name" value="VWF_A"/>
</dbReference>
<feature type="domain" description="VWFA" evidence="2">
    <location>
        <begin position="497"/>
        <end position="679"/>
    </location>
</feature>
<dbReference type="SUPFAM" id="SSF53300">
    <property type="entry name" value="vWA-like"/>
    <property type="match status" value="1"/>
</dbReference>
<organism evidence="3 4">
    <name type="scientific">Terrabacter tumescens</name>
    <dbReference type="NCBI Taxonomy" id="60443"/>
    <lineage>
        <taxon>Bacteria</taxon>
        <taxon>Bacillati</taxon>
        <taxon>Actinomycetota</taxon>
        <taxon>Actinomycetes</taxon>
        <taxon>Micrococcales</taxon>
        <taxon>Intrasporangiaceae</taxon>
        <taxon>Terrabacter</taxon>
    </lineage>
</organism>
<gene>
    <name evidence="3" type="ORF">GCM10009721_10860</name>
</gene>
<dbReference type="CDD" id="cd00198">
    <property type="entry name" value="vWFA"/>
    <property type="match status" value="1"/>
</dbReference>
<evidence type="ECO:0000256" key="1">
    <source>
        <dbReference type="SAM" id="MobiDB-lite"/>
    </source>
</evidence>